<feature type="transmembrane region" description="Helical" evidence="1">
    <location>
        <begin position="159"/>
        <end position="178"/>
    </location>
</feature>
<dbReference type="Pfam" id="PF09997">
    <property type="entry name" value="DUF2238"/>
    <property type="match status" value="1"/>
</dbReference>
<feature type="transmembrane region" description="Helical" evidence="1">
    <location>
        <begin position="86"/>
        <end position="107"/>
    </location>
</feature>
<dbReference type="InterPro" id="IPR014509">
    <property type="entry name" value="YjdF-like"/>
</dbReference>
<organism evidence="2 3">
    <name type="scientific">Georgenia yuyongxinii</name>
    <dbReference type="NCBI Taxonomy" id="2589797"/>
    <lineage>
        <taxon>Bacteria</taxon>
        <taxon>Bacillati</taxon>
        <taxon>Actinomycetota</taxon>
        <taxon>Actinomycetes</taxon>
        <taxon>Micrococcales</taxon>
        <taxon>Bogoriellaceae</taxon>
        <taxon>Georgenia</taxon>
    </lineage>
</organism>
<feature type="transmembrane region" description="Helical" evidence="1">
    <location>
        <begin position="16"/>
        <end position="49"/>
    </location>
</feature>
<evidence type="ECO:0000256" key="1">
    <source>
        <dbReference type="SAM" id="Phobius"/>
    </source>
</evidence>
<gene>
    <name evidence="2" type="ORF">FJ693_19675</name>
</gene>
<evidence type="ECO:0000313" key="2">
    <source>
        <dbReference type="EMBL" id="TRW42932.1"/>
    </source>
</evidence>
<feature type="transmembrane region" description="Helical" evidence="1">
    <location>
        <begin position="119"/>
        <end position="139"/>
    </location>
</feature>
<keyword evidence="1" id="KW-0472">Membrane</keyword>
<protein>
    <recommendedName>
        <fullName evidence="4">DUF2238 domain-containing protein</fullName>
    </recommendedName>
</protein>
<evidence type="ECO:0008006" key="4">
    <source>
        <dbReference type="Google" id="ProtNLM"/>
    </source>
</evidence>
<keyword evidence="1" id="KW-1133">Transmembrane helix</keyword>
<reference evidence="2 3" key="1">
    <citation type="submission" date="2019-07" db="EMBL/GenBank/DDBJ databases">
        <title>Georgenia wutianyii sp. nov. and Georgenia *** sp. nov. isolated from plateau pika (Ochotona curzoniae) in the Qinghai-Tibet plateau of China.</title>
        <authorList>
            <person name="Tian Z."/>
        </authorList>
    </citation>
    <scope>NUCLEOTIDE SEQUENCE [LARGE SCALE GENOMIC DNA]</scope>
    <source>
        <strain evidence="2 3">Z446</strain>
    </source>
</reference>
<dbReference type="EMBL" id="VJXR01000120">
    <property type="protein sequence ID" value="TRW42932.1"/>
    <property type="molecule type" value="Genomic_DNA"/>
</dbReference>
<proteinExistence type="predicted"/>
<name>A0A552WJK1_9MICO</name>
<evidence type="ECO:0000313" key="3">
    <source>
        <dbReference type="Proteomes" id="UP000318693"/>
    </source>
</evidence>
<dbReference type="AlphaFoldDB" id="A0A552WJK1"/>
<keyword evidence="3" id="KW-1185">Reference proteome</keyword>
<accession>A0A552WJK1</accession>
<dbReference type="Proteomes" id="UP000318693">
    <property type="component" value="Unassembled WGS sequence"/>
</dbReference>
<keyword evidence="1" id="KW-0812">Transmembrane</keyword>
<comment type="caution">
    <text evidence="2">The sequence shown here is derived from an EMBL/GenBank/DDBJ whole genome shotgun (WGS) entry which is preliminary data.</text>
</comment>
<feature type="transmembrane region" description="Helical" evidence="1">
    <location>
        <begin position="56"/>
        <end position="74"/>
    </location>
</feature>
<sequence length="193" mass="19447">MLVVTGPRWARAVADLAAALTVLSLVAVAFVDGVAVAVFALVLLGLVVARLVAAPAPLQAATGAVLLLVAWAAVLSGYERVPWLDVVAHVGATGVLAAVAVVGITRARLLQVPAGPRGGIGLAVVTVAVGLALAVLWELGEWYGHTYVDDGVGVGYEDTIGDLAAGGLGAVLAGLVLARSAARERRRAVRGPR</sequence>